<dbReference type="GO" id="GO:0016787">
    <property type="term" value="F:hydrolase activity"/>
    <property type="evidence" value="ECO:0007669"/>
    <property type="project" value="UniProtKB-KW"/>
</dbReference>
<keyword evidence="2" id="KW-0378">Hydrolase</keyword>
<dbReference type="InterPro" id="IPR050471">
    <property type="entry name" value="AB_hydrolase"/>
</dbReference>
<accession>A0ABX1BI13</accession>
<dbReference type="InterPro" id="IPR029058">
    <property type="entry name" value="AB_hydrolase_fold"/>
</dbReference>
<name>A0ABX1BI13_9ACTN</name>
<evidence type="ECO:0000313" key="3">
    <source>
        <dbReference type="Proteomes" id="UP000696294"/>
    </source>
</evidence>
<evidence type="ECO:0000259" key="1">
    <source>
        <dbReference type="Pfam" id="PF00561"/>
    </source>
</evidence>
<dbReference type="InterPro" id="IPR000073">
    <property type="entry name" value="AB_hydrolase_1"/>
</dbReference>
<dbReference type="Gene3D" id="3.40.50.1820">
    <property type="entry name" value="alpha/beta hydrolase"/>
    <property type="match status" value="1"/>
</dbReference>
<dbReference type="PANTHER" id="PTHR43433:SF5">
    <property type="entry name" value="AB HYDROLASE-1 DOMAIN-CONTAINING PROTEIN"/>
    <property type="match status" value="1"/>
</dbReference>
<dbReference type="Pfam" id="PF00561">
    <property type="entry name" value="Abhydrolase_1"/>
    <property type="match status" value="1"/>
</dbReference>
<sequence length="281" mass="29959">MHQKTDVIQVPGATLRYNIRGAGPLLLLVAGGDGDAEASAALADRLAGRYTVLTYDRRGLSGSVIDASAGPPTIGTHADDVHRLLAAITDEPALVFASSIGAMIGLELVARHPEQVRRLVAHEPPATQFLPEAEREAARRDQREVEEAFRAEGAFAALRRFLVVAGIDPADREEDVVLTPPGPDRLANLTFFLTHDAPAVRRHRLDEAALKAAAPRIVPAVGASSGPIMPYRCALRLAARLGLSPVEFPGGHNGALFRPKAFSGRLREILGGPSDQHEKAI</sequence>
<keyword evidence="3" id="KW-1185">Reference proteome</keyword>
<dbReference type="Proteomes" id="UP000696294">
    <property type="component" value="Unassembled WGS sequence"/>
</dbReference>
<protein>
    <submittedName>
        <fullName evidence="2">Alpha/beta hydrolase</fullName>
    </submittedName>
</protein>
<reference evidence="2 3" key="1">
    <citation type="submission" date="2020-03" db="EMBL/GenBank/DDBJ databases">
        <title>WGS of actinomycetes isolated from Thailand.</title>
        <authorList>
            <person name="Thawai C."/>
        </authorList>
    </citation>
    <scope>NUCLEOTIDE SEQUENCE [LARGE SCALE GENOMIC DNA]</scope>
    <source>
        <strain evidence="2 3">FMUSA5-5</strain>
    </source>
</reference>
<comment type="caution">
    <text evidence="2">The sequence shown here is derived from an EMBL/GenBank/DDBJ whole genome shotgun (WGS) entry which is preliminary data.</text>
</comment>
<dbReference type="SUPFAM" id="SSF53474">
    <property type="entry name" value="alpha/beta-Hydrolases"/>
    <property type="match status" value="1"/>
</dbReference>
<organism evidence="2 3">
    <name type="scientific">Nonomuraea composti</name>
    <dbReference type="NCBI Taxonomy" id="2720023"/>
    <lineage>
        <taxon>Bacteria</taxon>
        <taxon>Bacillati</taxon>
        <taxon>Actinomycetota</taxon>
        <taxon>Actinomycetes</taxon>
        <taxon>Streptosporangiales</taxon>
        <taxon>Streptosporangiaceae</taxon>
        <taxon>Nonomuraea</taxon>
    </lineage>
</organism>
<proteinExistence type="predicted"/>
<feature type="domain" description="AB hydrolase-1" evidence="1">
    <location>
        <begin position="24"/>
        <end position="155"/>
    </location>
</feature>
<gene>
    <name evidence="2" type="ORF">HCN51_34285</name>
</gene>
<dbReference type="PANTHER" id="PTHR43433">
    <property type="entry name" value="HYDROLASE, ALPHA/BETA FOLD FAMILY PROTEIN"/>
    <property type="match status" value="1"/>
</dbReference>
<evidence type="ECO:0000313" key="2">
    <source>
        <dbReference type="EMBL" id="NJP94453.1"/>
    </source>
</evidence>
<dbReference type="EMBL" id="JAATEP010000029">
    <property type="protein sequence ID" value="NJP94453.1"/>
    <property type="molecule type" value="Genomic_DNA"/>
</dbReference>